<dbReference type="InterPro" id="IPR013154">
    <property type="entry name" value="ADH-like_N"/>
</dbReference>
<dbReference type="Pfam" id="PF08240">
    <property type="entry name" value="ADH_N"/>
    <property type="match status" value="1"/>
</dbReference>
<dbReference type="Gene3D" id="3.90.180.10">
    <property type="entry name" value="Medium-chain alcohol dehydrogenases, catalytic domain"/>
    <property type="match status" value="1"/>
</dbReference>
<dbReference type="EMBL" id="JAUOPJ010000023">
    <property type="protein sequence ID" value="MDO6458904.1"/>
    <property type="molecule type" value="Genomic_DNA"/>
</dbReference>
<evidence type="ECO:0000256" key="2">
    <source>
        <dbReference type="ARBA" id="ARBA00023002"/>
    </source>
</evidence>
<dbReference type="SUPFAM" id="SSF50129">
    <property type="entry name" value="GroES-like"/>
    <property type="match status" value="1"/>
</dbReference>
<dbReference type="Pfam" id="PF00107">
    <property type="entry name" value="ADH_zinc_N"/>
    <property type="match status" value="1"/>
</dbReference>
<dbReference type="RefSeq" id="WP_303484418.1">
    <property type="nucleotide sequence ID" value="NZ_JAUOPJ010000023.1"/>
</dbReference>
<dbReference type="InterPro" id="IPR002364">
    <property type="entry name" value="Quin_OxRdtase/zeta-crystal_CS"/>
</dbReference>
<dbReference type="AlphaFoldDB" id="A0AAW7Y1K3"/>
<dbReference type="PANTHER" id="PTHR48106:SF13">
    <property type="entry name" value="QUINONE OXIDOREDUCTASE-RELATED"/>
    <property type="match status" value="1"/>
</dbReference>
<feature type="domain" description="Enoyl reductase (ER)" evidence="3">
    <location>
        <begin position="11"/>
        <end position="323"/>
    </location>
</feature>
<organism evidence="4 5">
    <name type="scientific">Celeribacter halophilus</name>
    <dbReference type="NCBI Taxonomy" id="576117"/>
    <lineage>
        <taxon>Bacteria</taxon>
        <taxon>Pseudomonadati</taxon>
        <taxon>Pseudomonadota</taxon>
        <taxon>Alphaproteobacteria</taxon>
        <taxon>Rhodobacterales</taxon>
        <taxon>Roseobacteraceae</taxon>
        <taxon>Celeribacter</taxon>
    </lineage>
</organism>
<dbReference type="Gene3D" id="3.40.50.720">
    <property type="entry name" value="NAD(P)-binding Rossmann-like Domain"/>
    <property type="match status" value="1"/>
</dbReference>
<keyword evidence="2" id="KW-0560">Oxidoreductase</keyword>
<dbReference type="GO" id="GO:0035925">
    <property type="term" value="F:mRNA 3'-UTR AU-rich region binding"/>
    <property type="evidence" value="ECO:0007669"/>
    <property type="project" value="TreeGrafter"/>
</dbReference>
<sequence>MPNAIMIRDYGASDALSLEKLDLAELGPDEIRLRQTAVGVNYHDIYVRSGLYKTLALPGVPGCEAAGVVESVGADVTGLKPGDRVGYVTGTYGAYASHRNLTAHLAVHIPDDVTDETVASNLLRAMTVEMLTRQVVHQIKPGMTVLVHAAAGGVGRMLCQALSSMGATVIGTVGSTQKADIAIENGCAHAVLYREEDFTTSVVEITDGSGVDVVYDSVGADTFSGSIEALAMCGHLVNFGQSSGPVDPLEMATLAAKSLTVSRPILFHYLRDPAQYQAMASKVMQDFQSGALKAATPTPIPLQNASRAHDILESMTGGGSLVLIP</sequence>
<dbReference type="InterPro" id="IPR013149">
    <property type="entry name" value="ADH-like_C"/>
</dbReference>
<dbReference type="GO" id="GO:0005829">
    <property type="term" value="C:cytosol"/>
    <property type="evidence" value="ECO:0007669"/>
    <property type="project" value="TreeGrafter"/>
</dbReference>
<name>A0AAW7Y1K3_9RHOB</name>
<evidence type="ECO:0000259" key="3">
    <source>
        <dbReference type="SMART" id="SM00829"/>
    </source>
</evidence>
<keyword evidence="1" id="KW-0521">NADP</keyword>
<dbReference type="InterPro" id="IPR020843">
    <property type="entry name" value="ER"/>
</dbReference>
<protein>
    <submittedName>
        <fullName evidence="4">Quinone oxidoreductase</fullName>
    </submittedName>
</protein>
<comment type="caution">
    <text evidence="4">The sequence shown here is derived from an EMBL/GenBank/DDBJ whole genome shotgun (WGS) entry which is preliminary data.</text>
</comment>
<dbReference type="GO" id="GO:0003960">
    <property type="term" value="F:quinone reductase (NADPH) activity"/>
    <property type="evidence" value="ECO:0007669"/>
    <property type="project" value="InterPro"/>
</dbReference>
<dbReference type="InterPro" id="IPR011032">
    <property type="entry name" value="GroES-like_sf"/>
</dbReference>
<evidence type="ECO:0000313" key="5">
    <source>
        <dbReference type="Proteomes" id="UP001169823"/>
    </source>
</evidence>
<evidence type="ECO:0000256" key="1">
    <source>
        <dbReference type="ARBA" id="ARBA00022857"/>
    </source>
</evidence>
<evidence type="ECO:0000313" key="4">
    <source>
        <dbReference type="EMBL" id="MDO6458904.1"/>
    </source>
</evidence>
<accession>A0AAW7Y1K3</accession>
<dbReference type="PANTHER" id="PTHR48106">
    <property type="entry name" value="QUINONE OXIDOREDUCTASE PIG3-RELATED"/>
    <property type="match status" value="1"/>
</dbReference>
<dbReference type="GO" id="GO:0070402">
    <property type="term" value="F:NADPH binding"/>
    <property type="evidence" value="ECO:0007669"/>
    <property type="project" value="TreeGrafter"/>
</dbReference>
<dbReference type="InterPro" id="IPR047618">
    <property type="entry name" value="QOR-like"/>
</dbReference>
<dbReference type="Proteomes" id="UP001169823">
    <property type="component" value="Unassembled WGS sequence"/>
</dbReference>
<proteinExistence type="predicted"/>
<reference evidence="4" key="1">
    <citation type="submission" date="2023-07" db="EMBL/GenBank/DDBJ databases">
        <title>Genome content predicts the carbon catabolic preferences of heterotrophic bacteria.</title>
        <authorList>
            <person name="Gralka M."/>
        </authorList>
    </citation>
    <scope>NUCLEOTIDE SEQUENCE</scope>
    <source>
        <strain evidence="4">I2M02</strain>
    </source>
</reference>
<dbReference type="SUPFAM" id="SSF51735">
    <property type="entry name" value="NAD(P)-binding Rossmann-fold domains"/>
    <property type="match status" value="1"/>
</dbReference>
<dbReference type="FunFam" id="3.40.50.720:FF:000053">
    <property type="entry name" value="Quinone oxidoreductase 1"/>
    <property type="match status" value="1"/>
</dbReference>
<dbReference type="GO" id="GO:0008270">
    <property type="term" value="F:zinc ion binding"/>
    <property type="evidence" value="ECO:0007669"/>
    <property type="project" value="InterPro"/>
</dbReference>
<dbReference type="SMART" id="SM00829">
    <property type="entry name" value="PKS_ER"/>
    <property type="match status" value="1"/>
</dbReference>
<gene>
    <name evidence="4" type="ORF">Q4494_17630</name>
</gene>
<dbReference type="PROSITE" id="PS01162">
    <property type="entry name" value="QOR_ZETA_CRYSTAL"/>
    <property type="match status" value="1"/>
</dbReference>
<dbReference type="CDD" id="cd05286">
    <property type="entry name" value="QOR2"/>
    <property type="match status" value="1"/>
</dbReference>
<dbReference type="InterPro" id="IPR036291">
    <property type="entry name" value="NAD(P)-bd_dom_sf"/>
</dbReference>